<name>A0A4Y2F609_ARAVE</name>
<dbReference type="EMBL" id="BGPR01000787">
    <property type="protein sequence ID" value="GBM35514.1"/>
    <property type="molecule type" value="Genomic_DNA"/>
</dbReference>
<dbReference type="Proteomes" id="UP000499080">
    <property type="component" value="Unassembled WGS sequence"/>
</dbReference>
<feature type="compositionally biased region" description="Basic and acidic residues" evidence="1">
    <location>
        <begin position="32"/>
        <end position="52"/>
    </location>
</feature>
<dbReference type="AlphaFoldDB" id="A0A4Y2F609"/>
<comment type="caution">
    <text evidence="2">The sequence shown here is derived from an EMBL/GenBank/DDBJ whole genome shotgun (WGS) entry which is preliminary data.</text>
</comment>
<evidence type="ECO:0000256" key="1">
    <source>
        <dbReference type="SAM" id="MobiDB-lite"/>
    </source>
</evidence>
<proteinExistence type="predicted"/>
<gene>
    <name evidence="2" type="ORF">AVEN_106748_1</name>
</gene>
<organism evidence="2 3">
    <name type="scientific">Araneus ventricosus</name>
    <name type="common">Orbweaver spider</name>
    <name type="synonym">Epeira ventricosa</name>
    <dbReference type="NCBI Taxonomy" id="182803"/>
    <lineage>
        <taxon>Eukaryota</taxon>
        <taxon>Metazoa</taxon>
        <taxon>Ecdysozoa</taxon>
        <taxon>Arthropoda</taxon>
        <taxon>Chelicerata</taxon>
        <taxon>Arachnida</taxon>
        <taxon>Araneae</taxon>
        <taxon>Araneomorphae</taxon>
        <taxon>Entelegynae</taxon>
        <taxon>Araneoidea</taxon>
        <taxon>Araneidae</taxon>
        <taxon>Araneus</taxon>
    </lineage>
</organism>
<sequence>MTRPLTIAMDEKFEKLFAMMAEMKAGQAGLENKMEDGQEEMRFEQEEMRKGQEEEEEMKNQIQVHVNSQVEDIKDHVNSFIKKVEDAEAIKGEIEDVKSEVQRKK</sequence>
<accession>A0A4Y2F609</accession>
<evidence type="ECO:0000313" key="3">
    <source>
        <dbReference type="Proteomes" id="UP000499080"/>
    </source>
</evidence>
<feature type="region of interest" description="Disordered" evidence="1">
    <location>
        <begin position="31"/>
        <end position="60"/>
    </location>
</feature>
<evidence type="ECO:0000313" key="2">
    <source>
        <dbReference type="EMBL" id="GBM35514.1"/>
    </source>
</evidence>
<protein>
    <submittedName>
        <fullName evidence="2">Uncharacterized protein</fullName>
    </submittedName>
</protein>
<reference evidence="2 3" key="1">
    <citation type="journal article" date="2019" name="Sci. Rep.">
        <title>Orb-weaving spider Araneus ventricosus genome elucidates the spidroin gene catalogue.</title>
        <authorList>
            <person name="Kono N."/>
            <person name="Nakamura H."/>
            <person name="Ohtoshi R."/>
            <person name="Moran D.A.P."/>
            <person name="Shinohara A."/>
            <person name="Yoshida Y."/>
            <person name="Fujiwara M."/>
            <person name="Mori M."/>
            <person name="Tomita M."/>
            <person name="Arakawa K."/>
        </authorList>
    </citation>
    <scope>NUCLEOTIDE SEQUENCE [LARGE SCALE GENOMIC DNA]</scope>
</reference>
<keyword evidence="3" id="KW-1185">Reference proteome</keyword>